<comment type="caution">
    <text evidence="9">The sequence shown here is derived from an EMBL/GenBank/DDBJ whole genome shotgun (WGS) entry which is preliminary data.</text>
</comment>
<comment type="similarity">
    <text evidence="1 8">Belongs to the Cu-Zn superoxide dismutase family.</text>
</comment>
<name>A0A2B1YD44_BACCE</name>
<dbReference type="PANTHER" id="PTHR10003">
    <property type="entry name" value="SUPEROXIDE DISMUTASE CU-ZN -RELATED"/>
    <property type="match status" value="1"/>
</dbReference>
<comment type="cofactor">
    <cofactor evidence="8">
        <name>Zn(2+)</name>
        <dbReference type="ChEBI" id="CHEBI:29105"/>
    </cofactor>
    <text evidence="8">Binds 1 zinc ion per subunit.</text>
</comment>
<keyword evidence="6" id="KW-1015">Disulfide bond</keyword>
<keyword evidence="8" id="KW-0560">Oxidoreductase</keyword>
<evidence type="ECO:0000256" key="8">
    <source>
        <dbReference type="RuleBase" id="RU000393"/>
    </source>
</evidence>
<evidence type="ECO:0000256" key="6">
    <source>
        <dbReference type="ARBA" id="ARBA00023157"/>
    </source>
</evidence>
<dbReference type="FunFam" id="2.60.40.200:FF:000005">
    <property type="entry name" value="Superoxide dismutase [Cu-Zn]"/>
    <property type="match status" value="1"/>
</dbReference>
<keyword evidence="4 8" id="KW-0862">Zinc</keyword>
<sequence>MKKQLLFGCCLLFLMTGCDKGNPKEIDVKLYNASGDKVGTAKVTQQTSGVKIAIKAEGFEPGAHGLHIHEIGECKAPRFISAGSHFNLDEKKKHGLMNPKGAENGDLPNVIADDKGTIEAEIAAPNVSLEEGRTTLHRKDGASIIITDKPDDGMTQPAGNAGNRIACGVIVKKASEVKKK</sequence>
<dbReference type="InterPro" id="IPR018152">
    <property type="entry name" value="SOD_Cu/Zn_BS"/>
</dbReference>
<dbReference type="EMBL" id="NUWN01000068">
    <property type="protein sequence ID" value="PFK34257.1"/>
    <property type="molecule type" value="Genomic_DNA"/>
</dbReference>
<keyword evidence="2 8" id="KW-0479">Metal-binding</keyword>
<dbReference type="Pfam" id="PF00080">
    <property type="entry name" value="Sod_Cu"/>
    <property type="match status" value="1"/>
</dbReference>
<evidence type="ECO:0000313" key="10">
    <source>
        <dbReference type="Proteomes" id="UP000242656"/>
    </source>
</evidence>
<dbReference type="EC" id="1.15.1.1" evidence="8"/>
<comment type="function">
    <text evidence="7">Destroys radicals which are normally produced within the cells and which are toxic to biological systems. May play a role in favoring mycobacterial survival in phagocytes.</text>
</comment>
<dbReference type="InterPro" id="IPR036423">
    <property type="entry name" value="SOD-like_Cu/Zn_dom_sf"/>
</dbReference>
<dbReference type="CDD" id="cd00305">
    <property type="entry name" value="Cu-Zn_Superoxide_Dismutase"/>
    <property type="match status" value="1"/>
</dbReference>
<keyword evidence="3" id="KW-0732">Signal</keyword>
<dbReference type="AlphaFoldDB" id="A0A2B1YD44"/>
<gene>
    <name evidence="9" type="ORF">COI93_17275</name>
</gene>
<reference evidence="9 10" key="1">
    <citation type="submission" date="2017-09" db="EMBL/GenBank/DDBJ databases">
        <title>Large-scale bioinformatics analysis of Bacillus genomes uncovers conserved roles of natural products in bacterial physiology.</title>
        <authorList>
            <consortium name="Agbiome Team Llc"/>
            <person name="Bleich R.M."/>
            <person name="Grubbs K.J."/>
            <person name="Santa Maria K.C."/>
            <person name="Allen S.E."/>
            <person name="Farag S."/>
            <person name="Shank E.A."/>
            <person name="Bowers A."/>
        </authorList>
    </citation>
    <scope>NUCLEOTIDE SEQUENCE [LARGE SCALE GENOMIC DNA]</scope>
    <source>
        <strain evidence="9 10">AFS083043</strain>
    </source>
</reference>
<dbReference type="InterPro" id="IPR024134">
    <property type="entry name" value="SOD_Cu/Zn_/chaperone"/>
</dbReference>
<dbReference type="GO" id="GO:0004784">
    <property type="term" value="F:superoxide dismutase activity"/>
    <property type="evidence" value="ECO:0007669"/>
    <property type="project" value="UniProtKB-EC"/>
</dbReference>
<evidence type="ECO:0000256" key="2">
    <source>
        <dbReference type="ARBA" id="ARBA00022723"/>
    </source>
</evidence>
<evidence type="ECO:0000256" key="1">
    <source>
        <dbReference type="ARBA" id="ARBA00010457"/>
    </source>
</evidence>
<dbReference type="SUPFAM" id="SSF49329">
    <property type="entry name" value="Cu,Zn superoxide dismutase-like"/>
    <property type="match status" value="1"/>
</dbReference>
<dbReference type="InterPro" id="IPR001424">
    <property type="entry name" value="SOD_Cu_Zn_dom"/>
</dbReference>
<dbReference type="PROSITE" id="PS51257">
    <property type="entry name" value="PROKAR_LIPOPROTEIN"/>
    <property type="match status" value="1"/>
</dbReference>
<dbReference type="OrthoDB" id="9792957at2"/>
<dbReference type="Proteomes" id="UP000242656">
    <property type="component" value="Unassembled WGS sequence"/>
</dbReference>
<keyword evidence="5 8" id="KW-0186">Copper</keyword>
<dbReference type="GO" id="GO:0005507">
    <property type="term" value="F:copper ion binding"/>
    <property type="evidence" value="ECO:0007669"/>
    <property type="project" value="InterPro"/>
</dbReference>
<comment type="cofactor">
    <cofactor evidence="8">
        <name>Cu cation</name>
        <dbReference type="ChEBI" id="CHEBI:23378"/>
    </cofactor>
    <text evidence="8">Binds 1 copper ion per subunit.</text>
</comment>
<evidence type="ECO:0000256" key="5">
    <source>
        <dbReference type="ARBA" id="ARBA00023008"/>
    </source>
</evidence>
<proteinExistence type="inferred from homology"/>
<protein>
    <recommendedName>
        <fullName evidence="8">Superoxide dismutase [Cu-Zn]</fullName>
        <ecNumber evidence="8">1.15.1.1</ecNumber>
    </recommendedName>
</protein>
<dbReference type="Gene3D" id="2.60.40.200">
    <property type="entry name" value="Superoxide dismutase, copper/zinc binding domain"/>
    <property type="match status" value="1"/>
</dbReference>
<evidence type="ECO:0000256" key="3">
    <source>
        <dbReference type="ARBA" id="ARBA00022729"/>
    </source>
</evidence>
<accession>A0A2B1YD44</accession>
<dbReference type="PROSITE" id="PS00332">
    <property type="entry name" value="SOD_CU_ZN_2"/>
    <property type="match status" value="1"/>
</dbReference>
<dbReference type="RefSeq" id="WP_000744401.1">
    <property type="nucleotide sequence ID" value="NZ_NUWN01000068.1"/>
</dbReference>
<evidence type="ECO:0000256" key="7">
    <source>
        <dbReference type="ARBA" id="ARBA00024900"/>
    </source>
</evidence>
<comment type="catalytic activity">
    <reaction evidence="8">
        <text>2 superoxide + 2 H(+) = H2O2 + O2</text>
        <dbReference type="Rhea" id="RHEA:20696"/>
        <dbReference type="ChEBI" id="CHEBI:15378"/>
        <dbReference type="ChEBI" id="CHEBI:15379"/>
        <dbReference type="ChEBI" id="CHEBI:16240"/>
        <dbReference type="ChEBI" id="CHEBI:18421"/>
        <dbReference type="EC" id="1.15.1.1"/>
    </reaction>
</comment>
<evidence type="ECO:0000313" key="9">
    <source>
        <dbReference type="EMBL" id="PFK34257.1"/>
    </source>
</evidence>
<organism evidence="9 10">
    <name type="scientific">Bacillus cereus</name>
    <dbReference type="NCBI Taxonomy" id="1396"/>
    <lineage>
        <taxon>Bacteria</taxon>
        <taxon>Bacillati</taxon>
        <taxon>Bacillota</taxon>
        <taxon>Bacilli</taxon>
        <taxon>Bacillales</taxon>
        <taxon>Bacillaceae</taxon>
        <taxon>Bacillus</taxon>
        <taxon>Bacillus cereus group</taxon>
    </lineage>
</organism>
<evidence type="ECO:0000256" key="4">
    <source>
        <dbReference type="ARBA" id="ARBA00022833"/>
    </source>
</evidence>